<evidence type="ECO:0000259" key="1">
    <source>
        <dbReference type="Pfam" id="PF00814"/>
    </source>
</evidence>
<proteinExistence type="predicted"/>
<dbReference type="SUPFAM" id="SSF53067">
    <property type="entry name" value="Actin-like ATPase domain"/>
    <property type="match status" value="2"/>
</dbReference>
<dbReference type="InterPro" id="IPR000905">
    <property type="entry name" value="Gcp-like_dom"/>
</dbReference>
<dbReference type="RefSeq" id="WP_281761579.1">
    <property type="nucleotide sequence ID" value="NZ_AP026709.1"/>
</dbReference>
<dbReference type="InterPro" id="IPR022496">
    <property type="entry name" value="T6A_TsaB"/>
</dbReference>
<sequence>MAAPKRIVPHDLLLAIGGTEERLQLVLGQPGLEGCTLLTSRQWTVPGQSIRFLIPGLKQALDSFGLGIDIIARIACVRGPGSFTGLRLILAAAEGLAAGQGLPLAGLDYLPLLASGPGALISGPLHVLTYARRGLVYLQSFDAPSLKEHAPLESLSLDEAATRMAEFGDTAHLMGSGLRKNPDFFTALAAANQGYTLLAKEWDTPSPEVLLAAAYAADFTQESIEPVYVRPTDAEDNLGTIAAKRGLDPIEAKKRLEELRKQ</sequence>
<name>A0ABN6RZZ4_9BACT</name>
<dbReference type="EMBL" id="AP026709">
    <property type="protein sequence ID" value="BDQ35642.1"/>
    <property type="molecule type" value="Genomic_DNA"/>
</dbReference>
<gene>
    <name evidence="2" type="ORF">SYK_00020</name>
</gene>
<dbReference type="Pfam" id="PF00814">
    <property type="entry name" value="TsaD"/>
    <property type="match status" value="1"/>
</dbReference>
<keyword evidence="3" id="KW-1185">Reference proteome</keyword>
<reference evidence="2 3" key="1">
    <citation type="submission" date="2022-08" db="EMBL/GenBank/DDBJ databases">
        <title>Genome Sequence of the sulphate-reducing bacterium, Pseudodesulfovibrio sp. SYK.</title>
        <authorList>
            <person name="Kondo R."/>
            <person name="Kataoka T."/>
        </authorList>
    </citation>
    <scope>NUCLEOTIDE SEQUENCE [LARGE SCALE GENOMIC DNA]</scope>
    <source>
        <strain evidence="2 3">SYK</strain>
    </source>
</reference>
<dbReference type="Proteomes" id="UP001317742">
    <property type="component" value="Chromosome"/>
</dbReference>
<dbReference type="NCBIfam" id="TIGR03725">
    <property type="entry name" value="T6A_YeaZ"/>
    <property type="match status" value="1"/>
</dbReference>
<dbReference type="Gene3D" id="3.30.420.40">
    <property type="match status" value="2"/>
</dbReference>
<dbReference type="InterPro" id="IPR043129">
    <property type="entry name" value="ATPase_NBD"/>
</dbReference>
<evidence type="ECO:0000313" key="2">
    <source>
        <dbReference type="EMBL" id="BDQ35642.1"/>
    </source>
</evidence>
<organism evidence="2 3">
    <name type="scientific">Pseudodesulfovibrio nedwellii</name>
    <dbReference type="NCBI Taxonomy" id="2973072"/>
    <lineage>
        <taxon>Bacteria</taxon>
        <taxon>Pseudomonadati</taxon>
        <taxon>Thermodesulfobacteriota</taxon>
        <taxon>Desulfovibrionia</taxon>
        <taxon>Desulfovibrionales</taxon>
        <taxon>Desulfovibrionaceae</taxon>
    </lineage>
</organism>
<feature type="domain" description="Gcp-like" evidence="1">
    <location>
        <begin position="53"/>
        <end position="139"/>
    </location>
</feature>
<evidence type="ECO:0000313" key="3">
    <source>
        <dbReference type="Proteomes" id="UP001317742"/>
    </source>
</evidence>
<accession>A0ABN6RZZ4</accession>
<protein>
    <submittedName>
        <fullName evidence="2">tRNA (Adenosine(37)-N6)-threonylcarbamoyltransferase complex dimerization subunit type 1 TsaB</fullName>
    </submittedName>
</protein>